<dbReference type="Pfam" id="PF23176">
    <property type="entry name" value="bHLH_LHW"/>
    <property type="match status" value="1"/>
</dbReference>
<dbReference type="PANTHER" id="PTHR46196:SF3">
    <property type="entry name" value="TRANSCRIPTION FACTOR LHW-LIKE ISOFORM X1"/>
    <property type="match status" value="1"/>
</dbReference>
<keyword evidence="8" id="KW-1185">Reference proteome</keyword>
<keyword evidence="2" id="KW-0805">Transcription regulation</keyword>
<feature type="domain" description="BHLH" evidence="6">
    <location>
        <begin position="494"/>
        <end position="543"/>
    </location>
</feature>
<keyword evidence="7" id="KW-0238">DNA-binding</keyword>
<dbReference type="InterPro" id="IPR043561">
    <property type="entry name" value="LHW-like"/>
</dbReference>
<keyword evidence="4" id="KW-0539">Nucleus</keyword>
<dbReference type="AlphaFoldDB" id="A0A6A3AN61"/>
<evidence type="ECO:0000313" key="8">
    <source>
        <dbReference type="Proteomes" id="UP000436088"/>
    </source>
</evidence>
<evidence type="ECO:0000313" key="7">
    <source>
        <dbReference type="EMBL" id="KAE8706041.1"/>
    </source>
</evidence>
<keyword evidence="3" id="KW-0804">Transcription</keyword>
<dbReference type="InterPro" id="IPR025610">
    <property type="entry name" value="MYC/MYB_N"/>
</dbReference>
<organism evidence="7 8">
    <name type="scientific">Hibiscus syriacus</name>
    <name type="common">Rose of Sharon</name>
    <dbReference type="NCBI Taxonomy" id="106335"/>
    <lineage>
        <taxon>Eukaryota</taxon>
        <taxon>Viridiplantae</taxon>
        <taxon>Streptophyta</taxon>
        <taxon>Embryophyta</taxon>
        <taxon>Tracheophyta</taxon>
        <taxon>Spermatophyta</taxon>
        <taxon>Magnoliopsida</taxon>
        <taxon>eudicotyledons</taxon>
        <taxon>Gunneridae</taxon>
        <taxon>Pentapetalae</taxon>
        <taxon>rosids</taxon>
        <taxon>malvids</taxon>
        <taxon>Malvales</taxon>
        <taxon>Malvaceae</taxon>
        <taxon>Malvoideae</taxon>
        <taxon>Hibiscus</taxon>
    </lineage>
</organism>
<dbReference type="GO" id="GO:0046983">
    <property type="term" value="F:protein dimerization activity"/>
    <property type="evidence" value="ECO:0007669"/>
    <property type="project" value="InterPro"/>
</dbReference>
<reference evidence="7" key="1">
    <citation type="submission" date="2019-09" db="EMBL/GenBank/DDBJ databases">
        <title>Draft genome information of white flower Hibiscus syriacus.</title>
        <authorList>
            <person name="Kim Y.-M."/>
        </authorList>
    </citation>
    <scope>NUCLEOTIDE SEQUENCE [LARGE SCALE GENOMIC DNA]</scope>
    <source>
        <strain evidence="7">YM2019G1</strain>
    </source>
</reference>
<name>A0A6A3AN61_HIBSY</name>
<dbReference type="GO" id="GO:0003700">
    <property type="term" value="F:DNA-binding transcription factor activity"/>
    <property type="evidence" value="ECO:0007669"/>
    <property type="project" value="InterPro"/>
</dbReference>
<comment type="subcellular location">
    <subcellularLocation>
        <location evidence="1">Nucleus</location>
    </subcellularLocation>
</comment>
<feature type="region of interest" description="Disordered" evidence="5">
    <location>
        <begin position="484"/>
        <end position="506"/>
    </location>
</feature>
<dbReference type="GO" id="GO:0003677">
    <property type="term" value="F:DNA binding"/>
    <property type="evidence" value="ECO:0007669"/>
    <property type="project" value="UniProtKB-KW"/>
</dbReference>
<dbReference type="OrthoDB" id="778365at2759"/>
<dbReference type="GO" id="GO:0005634">
    <property type="term" value="C:nucleus"/>
    <property type="evidence" value="ECO:0007669"/>
    <property type="project" value="UniProtKB-SubCell"/>
</dbReference>
<proteinExistence type="predicted"/>
<dbReference type="Proteomes" id="UP000436088">
    <property type="component" value="Unassembled WGS sequence"/>
</dbReference>
<accession>A0A6A3AN61</accession>
<evidence type="ECO:0000256" key="2">
    <source>
        <dbReference type="ARBA" id="ARBA00023015"/>
    </source>
</evidence>
<sequence>MAKSALRKLLKRFCTNSPWKYVVLWKLRHRSPLVLTWEDGYCVYPIPRESVESISADVYSNSEINTSHLEMSIPHGCFGGYPIDLLVARMSHLQYAWGEGFVGKVAYTGKHFWVPYDNIFSGKADLKLVPEWPEEWLLQFASGIKTIVLVPVLPHGVLQLGSLEMVAEDLYIPAYIKDRFTCKNINTQSPSPVSLSPFEKLEVSSSESISPLNSEDSNAVNSVEPNKLLALDQLSFPNEFLVPGIHLPETRKSECENMISIPPVSLDELPSPLSQSVSVDLLAIGESELFSLYFLKEELETYPECNAYGTGVSGEILDEVTNPYPVQYFLEPPFEDYDIDGFLNFPKDCELQKVLGQGFERQGNKYLLESSFLSGDAFRDGFDAKRGDAGYLLQAVVDHVNDVSVDIANRSACIVASSGQLPLSPRPQGVKTDSISSSRLMSAFAGGVKSSPISKISASFKSTVSAVIDYENLGNDGCYIQSRKGKKQSAACKRRPGDNPRPRPKNRQMIQDRLKELRELVPNGPKYSIDALLDQTVKHMLYLRSVTKQAEKLRQWVHREVFDLKNTRRSEAKDGYETGTSWAFEIGDERKVCPIVVEDLAYPGHLLIEMLCNEHGLFLEIAQVIRSFNLTILKGVMESCSNNTWAHFIVETSSGFHRLYIFWPLMKLLQRQRNPISSKDSMMKNHQ</sequence>
<gene>
    <name evidence="7" type="ORF">F3Y22_tig00110410pilonHSYRG00164</name>
</gene>
<dbReference type="Pfam" id="PF14215">
    <property type="entry name" value="bHLH-MYC_N"/>
    <property type="match status" value="1"/>
</dbReference>
<evidence type="ECO:0000256" key="3">
    <source>
        <dbReference type="ARBA" id="ARBA00023163"/>
    </source>
</evidence>
<protein>
    <submittedName>
        <fullName evidence="7">Basic helix-loop-helix DNA-binding superfamily protein</fullName>
    </submittedName>
</protein>
<dbReference type="EMBL" id="VEPZ02000975">
    <property type="protein sequence ID" value="KAE8706041.1"/>
    <property type="molecule type" value="Genomic_DNA"/>
</dbReference>
<dbReference type="InterPro" id="IPR011598">
    <property type="entry name" value="bHLH_dom"/>
</dbReference>
<evidence type="ECO:0000256" key="4">
    <source>
        <dbReference type="ARBA" id="ARBA00023242"/>
    </source>
</evidence>
<dbReference type="PROSITE" id="PS50888">
    <property type="entry name" value="BHLH"/>
    <property type="match status" value="1"/>
</dbReference>
<evidence type="ECO:0000256" key="1">
    <source>
        <dbReference type="ARBA" id="ARBA00004123"/>
    </source>
</evidence>
<dbReference type="PANTHER" id="PTHR46196">
    <property type="entry name" value="TRANSCRIPTION FACTOR BHLH155-LIKE ISOFORM X1-RELATED"/>
    <property type="match status" value="1"/>
</dbReference>
<evidence type="ECO:0000256" key="5">
    <source>
        <dbReference type="SAM" id="MobiDB-lite"/>
    </source>
</evidence>
<evidence type="ECO:0000259" key="6">
    <source>
        <dbReference type="PROSITE" id="PS50888"/>
    </source>
</evidence>
<comment type="caution">
    <text evidence="7">The sequence shown here is derived from an EMBL/GenBank/DDBJ whole genome shotgun (WGS) entry which is preliminary data.</text>
</comment>
<dbReference type="InterPro" id="IPR036638">
    <property type="entry name" value="HLH_DNA-bd_sf"/>
</dbReference>
<dbReference type="SUPFAM" id="SSF47459">
    <property type="entry name" value="HLH, helix-loop-helix DNA-binding domain"/>
    <property type="match status" value="1"/>
</dbReference>